<evidence type="ECO:0000256" key="10">
    <source>
        <dbReference type="ARBA" id="ARBA00022840"/>
    </source>
</evidence>
<dbReference type="GO" id="GO:0000155">
    <property type="term" value="F:phosphorelay sensor kinase activity"/>
    <property type="evidence" value="ECO:0007669"/>
    <property type="project" value="InterPro"/>
</dbReference>
<evidence type="ECO:0000256" key="12">
    <source>
        <dbReference type="ARBA" id="ARBA00023012"/>
    </source>
</evidence>
<evidence type="ECO:0000313" key="14">
    <source>
        <dbReference type="EMBL" id="QPS42150.1"/>
    </source>
</evidence>
<dbReference type="Gene3D" id="6.10.340.10">
    <property type="match status" value="1"/>
</dbReference>
<dbReference type="PROSITE" id="PS50894">
    <property type="entry name" value="HPT"/>
    <property type="match status" value="1"/>
</dbReference>
<keyword evidence="9 14" id="KW-0418">Kinase</keyword>
<dbReference type="Gene3D" id="1.10.287.130">
    <property type="match status" value="1"/>
</dbReference>
<dbReference type="SUPFAM" id="SSF55874">
    <property type="entry name" value="ATPase domain of HSP90 chaperone/DNA topoisomerase II/histidine kinase"/>
    <property type="match status" value="1"/>
</dbReference>
<keyword evidence="6" id="KW-0808">Transferase</keyword>
<dbReference type="InterPro" id="IPR003661">
    <property type="entry name" value="HisK_dim/P_dom"/>
</dbReference>
<dbReference type="InterPro" id="IPR003660">
    <property type="entry name" value="HAMP_dom"/>
</dbReference>
<sequence length="928" mass="103969">MEKNMRPFWEKSLTARIVAILCCAMVLFWMLSEAISFYYRYQGTQSELRDVLSWELKEVVGRENRRFDDAQHHTRALLWVWKTLNQRLTTLDPAAEPSPHTMFVSFPDARGDAALVRRAREILGIFGDADPESRRDAFLLLPTEGIVLYRAAEASAADMQRKLTMLMSLRGAAQAGGDMRWSDAHRDSHGFVQVAATAIDRESGVMAGQNVRIGDLSQFSKELHLDREPRFVLRSAQGELLWSDGEVPTDLNRALDQLPMCAQSYSRRVNNQYVVCMPLDGPHWQLAVIFPAAAVTDKVMILLRQTVPWTLVMQLWLIVVVFQILQWQLGRPLRLIVETIDAQRDGDWGRRLPARHDDELGRIARAYNTLLSTLNAYHKTLENKVDERTRELNEAKRMAESANHSKSEHIASISHEIRTPLNGIMGALALLARSQLQPRQQELVGVAQQSSGYLLGIVNNVLDYSRIEAGHLELAYEQTQLLPLLDQAMLTIHLRANEKHLTLSTFVAPDVPQQIWLDALRVRQILINLLGNAVKFTDFGSIRLVVERRGNRLAMIVEDTGKGIPPSYQLDIFKPFVQVRAHDSGNGLGLPIASRLANLMNGEILMSSQLGRGTQFTVLLPLQRGEVAPTPLAGSVTAPATLHAQLRSWGLEPVDGDNPLLAMPELCYLPGKLYRSIAQVLRGEAVQDDARPTAMCPWTLKVLVVDDVAVNRDIVGKMLRELGHQCQAAASGERALALGRTQVFDLVLMDVRMPDLDGMATTRRWRHADERVLDPDTPIVALTANAMPTEHERARQAGMNAYLTKPVSLEQMAATLNQVAATQLARGMELAPNAIANMPLLDWNDQMMRDQLHKTLKELHQQAEVAWHAKDTEGILNILHSLKGCAGQGGLDLVREGIEQQERQIRSGRWVSRRDLSDLAELIALQFT</sequence>
<dbReference type="Pfam" id="PF00672">
    <property type="entry name" value="HAMP"/>
    <property type="match status" value="1"/>
</dbReference>
<dbReference type="Gene3D" id="1.20.120.160">
    <property type="entry name" value="HPT domain"/>
    <property type="match status" value="1"/>
</dbReference>
<dbReference type="Pfam" id="PF00512">
    <property type="entry name" value="HisKA"/>
    <property type="match status" value="1"/>
</dbReference>
<dbReference type="InterPro" id="IPR011006">
    <property type="entry name" value="CheY-like_superfamily"/>
</dbReference>
<dbReference type="PRINTS" id="PR00344">
    <property type="entry name" value="BCTRLSENSOR"/>
</dbReference>
<dbReference type="AlphaFoldDB" id="A0A7U4P455"/>
<accession>A0A7U4P455</accession>
<accession>A0A7T2TY30</accession>
<keyword evidence="4" id="KW-1003">Cell membrane</keyword>
<evidence type="ECO:0000256" key="2">
    <source>
        <dbReference type="ARBA" id="ARBA00004651"/>
    </source>
</evidence>
<dbReference type="GO" id="GO:0005524">
    <property type="term" value="F:ATP binding"/>
    <property type="evidence" value="ECO:0007669"/>
    <property type="project" value="UniProtKB-KW"/>
</dbReference>
<dbReference type="PROSITE" id="PS50110">
    <property type="entry name" value="RESPONSE_REGULATORY"/>
    <property type="match status" value="1"/>
</dbReference>
<evidence type="ECO:0000313" key="15">
    <source>
        <dbReference type="Proteomes" id="UP000594943"/>
    </source>
</evidence>
<keyword evidence="13" id="KW-0472">Membrane</keyword>
<gene>
    <name evidence="14" type="ORF">I6G56_10900</name>
</gene>
<organism evidence="14 15">
    <name type="scientific">Burkholderia humptydooensis</name>
    <dbReference type="NCBI Taxonomy" id="430531"/>
    <lineage>
        <taxon>Bacteria</taxon>
        <taxon>Pseudomonadati</taxon>
        <taxon>Pseudomonadota</taxon>
        <taxon>Betaproteobacteria</taxon>
        <taxon>Burkholderiales</taxon>
        <taxon>Burkholderiaceae</taxon>
        <taxon>Burkholderia</taxon>
        <taxon>pseudomallei group</taxon>
    </lineage>
</organism>
<dbReference type="InterPro" id="IPR001789">
    <property type="entry name" value="Sig_transdc_resp-reg_receiver"/>
</dbReference>
<keyword evidence="5" id="KW-0597">Phosphoprotein</keyword>
<dbReference type="InterPro" id="IPR036641">
    <property type="entry name" value="HPT_dom_sf"/>
</dbReference>
<keyword evidence="8" id="KW-0547">Nucleotide-binding</keyword>
<dbReference type="Pfam" id="PF02518">
    <property type="entry name" value="HATPase_c"/>
    <property type="match status" value="1"/>
</dbReference>
<dbReference type="PANTHER" id="PTHR45339">
    <property type="entry name" value="HYBRID SIGNAL TRANSDUCTION HISTIDINE KINASE J"/>
    <property type="match status" value="1"/>
</dbReference>
<dbReference type="InterPro" id="IPR036890">
    <property type="entry name" value="HATPase_C_sf"/>
</dbReference>
<comment type="subcellular location">
    <subcellularLocation>
        <location evidence="2">Cell membrane</location>
        <topology evidence="2">Multi-pass membrane protein</topology>
    </subcellularLocation>
</comment>
<dbReference type="SMART" id="SM00388">
    <property type="entry name" value="HisKA"/>
    <property type="match status" value="1"/>
</dbReference>
<dbReference type="KEGG" id="bhg:I6G56_10900"/>
<keyword evidence="10" id="KW-0067">ATP-binding</keyword>
<dbReference type="Proteomes" id="UP000594943">
    <property type="component" value="Chromosome 1"/>
</dbReference>
<dbReference type="CDD" id="cd00082">
    <property type="entry name" value="HisKA"/>
    <property type="match status" value="1"/>
</dbReference>
<evidence type="ECO:0000256" key="8">
    <source>
        <dbReference type="ARBA" id="ARBA00022741"/>
    </source>
</evidence>
<dbReference type="PROSITE" id="PS50885">
    <property type="entry name" value="HAMP"/>
    <property type="match status" value="1"/>
</dbReference>
<dbReference type="InterPro" id="IPR036097">
    <property type="entry name" value="HisK_dim/P_sf"/>
</dbReference>
<dbReference type="SUPFAM" id="SSF47384">
    <property type="entry name" value="Homodimeric domain of signal transducing histidine kinase"/>
    <property type="match status" value="1"/>
</dbReference>
<dbReference type="PROSITE" id="PS50109">
    <property type="entry name" value="HIS_KIN"/>
    <property type="match status" value="1"/>
</dbReference>
<dbReference type="EMBL" id="CP065686">
    <property type="protein sequence ID" value="QPS42150.1"/>
    <property type="molecule type" value="Genomic_DNA"/>
</dbReference>
<evidence type="ECO:0000256" key="9">
    <source>
        <dbReference type="ARBA" id="ARBA00022777"/>
    </source>
</evidence>
<evidence type="ECO:0000256" key="5">
    <source>
        <dbReference type="ARBA" id="ARBA00022553"/>
    </source>
</evidence>
<dbReference type="CDD" id="cd16922">
    <property type="entry name" value="HATPase_EvgS-ArcB-TorS-like"/>
    <property type="match status" value="1"/>
</dbReference>
<dbReference type="SUPFAM" id="SSF158472">
    <property type="entry name" value="HAMP domain-like"/>
    <property type="match status" value="1"/>
</dbReference>
<dbReference type="Gene3D" id="3.30.565.10">
    <property type="entry name" value="Histidine kinase-like ATPase, C-terminal domain"/>
    <property type="match status" value="1"/>
</dbReference>
<dbReference type="SUPFAM" id="SSF47226">
    <property type="entry name" value="Histidine-containing phosphotransfer domain, HPT domain"/>
    <property type="match status" value="1"/>
</dbReference>
<dbReference type="Pfam" id="PF00072">
    <property type="entry name" value="Response_reg"/>
    <property type="match status" value="1"/>
</dbReference>
<evidence type="ECO:0000256" key="13">
    <source>
        <dbReference type="ARBA" id="ARBA00023136"/>
    </source>
</evidence>
<evidence type="ECO:0000256" key="3">
    <source>
        <dbReference type="ARBA" id="ARBA00012438"/>
    </source>
</evidence>
<reference evidence="14 15" key="1">
    <citation type="submission" date="2020-12" db="EMBL/GenBank/DDBJ databases">
        <title>FDA dAtabase for Regulatory Grade micrObial Sequences (FDA-ARGOS): Supporting development and validation of Infectious Disease Dx tests.</title>
        <authorList>
            <person name="Nelson B."/>
            <person name="Plummer A."/>
            <person name="Tallon L."/>
            <person name="Sadzewicz L."/>
            <person name="Zhao X."/>
            <person name="Boylan J."/>
            <person name="Ott S."/>
            <person name="Bowen H."/>
            <person name="Vavikolanu K."/>
            <person name="Mehta A."/>
            <person name="Aluvathingal J."/>
            <person name="Nadendla S."/>
            <person name="Myers T."/>
            <person name="Yan Y."/>
            <person name="Sichtig H."/>
        </authorList>
    </citation>
    <scope>NUCLEOTIDE SEQUENCE [LARGE SCALE GENOMIC DNA]</scope>
    <source>
        <strain evidence="14 15">FDAARGOS_899</strain>
    </source>
</reference>
<dbReference type="Gene3D" id="3.40.50.2300">
    <property type="match status" value="1"/>
</dbReference>
<dbReference type="EC" id="2.7.13.3" evidence="3"/>
<dbReference type="InterPro" id="IPR003594">
    <property type="entry name" value="HATPase_dom"/>
</dbReference>
<dbReference type="SMART" id="SM00304">
    <property type="entry name" value="HAMP"/>
    <property type="match status" value="1"/>
</dbReference>
<proteinExistence type="predicted"/>
<protein>
    <recommendedName>
        <fullName evidence="3">histidine kinase</fullName>
        <ecNumber evidence="3">2.7.13.3</ecNumber>
    </recommendedName>
</protein>
<dbReference type="NCBIfam" id="NF011874">
    <property type="entry name" value="PRK15347.1"/>
    <property type="match status" value="1"/>
</dbReference>
<evidence type="ECO:0000256" key="1">
    <source>
        <dbReference type="ARBA" id="ARBA00000085"/>
    </source>
</evidence>
<dbReference type="GO" id="GO:0005886">
    <property type="term" value="C:plasma membrane"/>
    <property type="evidence" value="ECO:0007669"/>
    <property type="project" value="UniProtKB-SubCell"/>
</dbReference>
<dbReference type="InterPro" id="IPR005467">
    <property type="entry name" value="His_kinase_dom"/>
</dbReference>
<dbReference type="InterPro" id="IPR004358">
    <property type="entry name" value="Sig_transdc_His_kin-like_C"/>
</dbReference>
<evidence type="ECO:0000256" key="6">
    <source>
        <dbReference type="ARBA" id="ARBA00022679"/>
    </source>
</evidence>
<evidence type="ECO:0000256" key="11">
    <source>
        <dbReference type="ARBA" id="ARBA00022989"/>
    </source>
</evidence>
<dbReference type="CDD" id="cd17546">
    <property type="entry name" value="REC_hyHK_CKI1_RcsC-like"/>
    <property type="match status" value="1"/>
</dbReference>
<dbReference type="SMART" id="SM00387">
    <property type="entry name" value="HATPase_c"/>
    <property type="match status" value="1"/>
</dbReference>
<keyword evidence="12" id="KW-0902">Two-component regulatory system</keyword>
<dbReference type="InterPro" id="IPR008207">
    <property type="entry name" value="Sig_transdc_His_kin_Hpt_dom"/>
</dbReference>
<keyword evidence="11" id="KW-1133">Transmembrane helix</keyword>
<keyword evidence="7" id="KW-0812">Transmembrane</keyword>
<dbReference type="SMART" id="SM00448">
    <property type="entry name" value="REC"/>
    <property type="match status" value="1"/>
</dbReference>
<evidence type="ECO:0000256" key="4">
    <source>
        <dbReference type="ARBA" id="ARBA00022475"/>
    </source>
</evidence>
<dbReference type="PANTHER" id="PTHR45339:SF1">
    <property type="entry name" value="HYBRID SIGNAL TRANSDUCTION HISTIDINE KINASE J"/>
    <property type="match status" value="1"/>
</dbReference>
<evidence type="ECO:0000256" key="7">
    <source>
        <dbReference type="ARBA" id="ARBA00022692"/>
    </source>
</evidence>
<name>A0A7U4P455_9BURK</name>
<comment type="catalytic activity">
    <reaction evidence="1">
        <text>ATP + protein L-histidine = ADP + protein N-phospho-L-histidine.</text>
        <dbReference type="EC" id="2.7.13.3"/>
    </reaction>
</comment>
<dbReference type="CDD" id="cd06225">
    <property type="entry name" value="HAMP"/>
    <property type="match status" value="1"/>
</dbReference>
<dbReference type="SUPFAM" id="SSF52172">
    <property type="entry name" value="CheY-like"/>
    <property type="match status" value="1"/>
</dbReference>